<name>A0A1C3RIU3_9PROT</name>
<dbReference type="Pfam" id="PF00717">
    <property type="entry name" value="Peptidase_S24"/>
    <property type="match status" value="1"/>
</dbReference>
<dbReference type="Gene3D" id="1.10.260.40">
    <property type="entry name" value="lambda repressor-like DNA-binding domains"/>
    <property type="match status" value="1"/>
</dbReference>
<protein>
    <submittedName>
        <fullName evidence="5">Putative Transcriptional regulator</fullName>
    </submittedName>
</protein>
<accession>A0A1C3RIU3</accession>
<dbReference type="PROSITE" id="PS50943">
    <property type="entry name" value="HTH_CROC1"/>
    <property type="match status" value="1"/>
</dbReference>
<dbReference type="RefSeq" id="WP_069189225.1">
    <property type="nucleotide sequence ID" value="NZ_FLYE01000034.1"/>
</dbReference>
<dbReference type="InterPro" id="IPR010744">
    <property type="entry name" value="Phage_CI_N"/>
</dbReference>
<organism evidence="5 6">
    <name type="scientific">Candidatus Terasakiella magnetica</name>
    <dbReference type="NCBI Taxonomy" id="1867952"/>
    <lineage>
        <taxon>Bacteria</taxon>
        <taxon>Pseudomonadati</taxon>
        <taxon>Pseudomonadota</taxon>
        <taxon>Alphaproteobacteria</taxon>
        <taxon>Rhodospirillales</taxon>
        <taxon>Terasakiellaceae</taxon>
        <taxon>Terasakiella</taxon>
    </lineage>
</organism>
<keyword evidence="3" id="KW-0804">Transcription</keyword>
<dbReference type="PANTHER" id="PTHR40661:SF3">
    <property type="entry name" value="FELS-1 PROPHAGE TRANSCRIPTIONAL REGULATOR"/>
    <property type="match status" value="1"/>
</dbReference>
<evidence type="ECO:0000313" key="6">
    <source>
        <dbReference type="Proteomes" id="UP000231658"/>
    </source>
</evidence>
<dbReference type="InterPro" id="IPR015927">
    <property type="entry name" value="Peptidase_S24_S26A/B/C"/>
</dbReference>
<dbReference type="OrthoDB" id="528805at2"/>
<dbReference type="Pfam" id="PF07022">
    <property type="entry name" value="Phage_CI_repr"/>
    <property type="match status" value="1"/>
</dbReference>
<proteinExistence type="predicted"/>
<keyword evidence="2" id="KW-0238">DNA-binding</keyword>
<dbReference type="CDD" id="cd06529">
    <property type="entry name" value="S24_LexA-like"/>
    <property type="match status" value="1"/>
</dbReference>
<evidence type="ECO:0000313" key="5">
    <source>
        <dbReference type="EMBL" id="SCA57187.1"/>
    </source>
</evidence>
<keyword evidence="6" id="KW-1185">Reference proteome</keyword>
<sequence length="219" mass="24564">MTEHLQIRLKEIAKECGGNRALCEKSGVSERTFANWLAGSSEPKIIGISAIAQAAGVTIDWIVTGSKPKQKLGAHFEENFDTVQIALVSDTSITEKKDHHERLGLCDHMPFSRSFLEKLCDHDQFDQLCVLEVQGDSMDPTMSDGDFVLVDRAQKNVNDGLFAFIFKDHIKIKRLVNVLNGLEIVSDNKNLYPPHRIECSEFDHLDVIGRILWVSKTVS</sequence>
<dbReference type="InterPro" id="IPR001387">
    <property type="entry name" value="Cro/C1-type_HTH"/>
</dbReference>
<dbReference type="STRING" id="1867952.MTBPR1_40210"/>
<dbReference type="PANTHER" id="PTHR40661">
    <property type="match status" value="1"/>
</dbReference>
<dbReference type="SUPFAM" id="SSF51306">
    <property type="entry name" value="LexA/Signal peptidase"/>
    <property type="match status" value="1"/>
</dbReference>
<evidence type="ECO:0000256" key="2">
    <source>
        <dbReference type="ARBA" id="ARBA00023125"/>
    </source>
</evidence>
<dbReference type="InterPro" id="IPR039418">
    <property type="entry name" value="LexA-like"/>
</dbReference>
<dbReference type="InterPro" id="IPR010982">
    <property type="entry name" value="Lambda_DNA-bd_dom_sf"/>
</dbReference>
<keyword evidence="1" id="KW-0805">Transcription regulation</keyword>
<dbReference type="AlphaFoldDB" id="A0A1C3RIU3"/>
<dbReference type="GO" id="GO:0045892">
    <property type="term" value="P:negative regulation of DNA-templated transcription"/>
    <property type="evidence" value="ECO:0007669"/>
    <property type="project" value="InterPro"/>
</dbReference>
<evidence type="ECO:0000259" key="4">
    <source>
        <dbReference type="PROSITE" id="PS50943"/>
    </source>
</evidence>
<dbReference type="EMBL" id="FLYE01000034">
    <property type="protein sequence ID" value="SCA57187.1"/>
    <property type="molecule type" value="Genomic_DNA"/>
</dbReference>
<dbReference type="GO" id="GO:0003677">
    <property type="term" value="F:DNA binding"/>
    <property type="evidence" value="ECO:0007669"/>
    <property type="project" value="UniProtKB-KW"/>
</dbReference>
<dbReference type="InterPro" id="IPR036286">
    <property type="entry name" value="LexA/Signal_pep-like_sf"/>
</dbReference>
<dbReference type="CDD" id="cd00093">
    <property type="entry name" value="HTH_XRE"/>
    <property type="match status" value="1"/>
</dbReference>
<dbReference type="Proteomes" id="UP000231658">
    <property type="component" value="Unassembled WGS sequence"/>
</dbReference>
<evidence type="ECO:0000256" key="1">
    <source>
        <dbReference type="ARBA" id="ARBA00023015"/>
    </source>
</evidence>
<evidence type="ECO:0000256" key="3">
    <source>
        <dbReference type="ARBA" id="ARBA00023163"/>
    </source>
</evidence>
<dbReference type="SUPFAM" id="SSF47413">
    <property type="entry name" value="lambda repressor-like DNA-binding domains"/>
    <property type="match status" value="1"/>
</dbReference>
<gene>
    <name evidence="5" type="ORF">MTBPR1_40210</name>
</gene>
<dbReference type="Gene3D" id="2.10.109.10">
    <property type="entry name" value="Umud Fragment, subunit A"/>
    <property type="match status" value="1"/>
</dbReference>
<feature type="domain" description="HTH cro/C1-type" evidence="4">
    <location>
        <begin position="20"/>
        <end position="62"/>
    </location>
</feature>
<reference evidence="5 6" key="1">
    <citation type="submission" date="2016-07" db="EMBL/GenBank/DDBJ databases">
        <authorList>
            <person name="Lefevre C.T."/>
        </authorList>
    </citation>
    <scope>NUCLEOTIDE SEQUENCE [LARGE SCALE GENOMIC DNA]</scope>
    <source>
        <strain evidence="5">PR1</strain>
    </source>
</reference>